<dbReference type="AlphaFoldDB" id="L0K9R8"/>
<evidence type="ECO:0000313" key="2">
    <source>
        <dbReference type="EMBL" id="AGB42052.1"/>
    </source>
</evidence>
<evidence type="ECO:0008006" key="4">
    <source>
        <dbReference type="Google" id="ProtNLM"/>
    </source>
</evidence>
<proteinExistence type="predicted"/>
<reference evidence="3" key="1">
    <citation type="submission" date="2012-02" db="EMBL/GenBank/DDBJ databases">
        <title>The complete genome of Halobacteroides halobius DSM 5150.</title>
        <authorList>
            <person name="Lucas S."/>
            <person name="Copeland A."/>
            <person name="Lapidus A."/>
            <person name="Glavina del Rio T."/>
            <person name="Dalin E."/>
            <person name="Tice H."/>
            <person name="Bruce D."/>
            <person name="Goodwin L."/>
            <person name="Pitluck S."/>
            <person name="Peters L."/>
            <person name="Mikhailova N."/>
            <person name="Gu W."/>
            <person name="Kyrpides N."/>
            <person name="Mavromatis K."/>
            <person name="Ivanova N."/>
            <person name="Brettin T."/>
            <person name="Detter J.C."/>
            <person name="Han C."/>
            <person name="Larimer F."/>
            <person name="Land M."/>
            <person name="Hauser L."/>
            <person name="Markowitz V."/>
            <person name="Cheng J.-F."/>
            <person name="Hugenholtz P."/>
            <person name="Woyke T."/>
            <person name="Wu D."/>
            <person name="Tindall B."/>
            <person name="Pomrenke H."/>
            <person name="Brambilla E."/>
            <person name="Klenk H.-P."/>
            <person name="Eisen J.A."/>
        </authorList>
    </citation>
    <scope>NUCLEOTIDE SEQUENCE [LARGE SCALE GENOMIC DNA]</scope>
    <source>
        <strain evidence="3">ATCC 35273 / DSM 5150 / MD-1</strain>
    </source>
</reference>
<dbReference type="RefSeq" id="WP_015327766.1">
    <property type="nucleotide sequence ID" value="NC_019978.1"/>
</dbReference>
<evidence type="ECO:0000256" key="1">
    <source>
        <dbReference type="SAM" id="Coils"/>
    </source>
</evidence>
<organism evidence="2 3">
    <name type="scientific">Halobacteroides halobius (strain ATCC 35273 / DSM 5150 / MD-1)</name>
    <dbReference type="NCBI Taxonomy" id="748449"/>
    <lineage>
        <taxon>Bacteria</taxon>
        <taxon>Bacillati</taxon>
        <taxon>Bacillota</taxon>
        <taxon>Clostridia</taxon>
        <taxon>Halanaerobiales</taxon>
        <taxon>Halobacteroidaceae</taxon>
        <taxon>Halobacteroides</taxon>
    </lineage>
</organism>
<accession>L0K9R8</accession>
<sequence length="115" mass="13624">MGEYDKLINYLSNYKQFKSRLEALEIQLEYAGELEEELAREKEELERKIGLIEAGLDALDQDQELSLIRAKYLQGKINRDNLIYDSRLFPYSSSQYYRVKRQVLEKLKENIGDLL</sequence>
<dbReference type="KEGG" id="hhl:Halha_2170"/>
<gene>
    <name evidence="2" type="ordered locus">Halha_2170</name>
</gene>
<dbReference type="EMBL" id="CP003359">
    <property type="protein sequence ID" value="AGB42052.1"/>
    <property type="molecule type" value="Genomic_DNA"/>
</dbReference>
<dbReference type="OrthoDB" id="2112250at2"/>
<keyword evidence="1" id="KW-0175">Coiled coil</keyword>
<name>L0K9R8_HALHC</name>
<evidence type="ECO:0000313" key="3">
    <source>
        <dbReference type="Proteomes" id="UP000010880"/>
    </source>
</evidence>
<keyword evidence="3" id="KW-1185">Reference proteome</keyword>
<protein>
    <recommendedName>
        <fullName evidence="4">Phage protein</fullName>
    </recommendedName>
</protein>
<dbReference type="HOGENOM" id="CLU_2105552_0_0_9"/>
<feature type="coiled-coil region" evidence="1">
    <location>
        <begin position="7"/>
        <end position="62"/>
    </location>
</feature>
<dbReference type="Proteomes" id="UP000010880">
    <property type="component" value="Chromosome"/>
</dbReference>
<dbReference type="STRING" id="748449.Halha_2170"/>